<sequence length="123" mass="14039">MTFALELSKPLMNPLKYSSCSRLRRVTARVRRFTDTLLARVKKQGKPLGVVTRRGLKLKPGEIERAGKLWVKQAQEERFPEEMKALIGGKEVKTQSDLKPLPPFMDKLGVLRVKGRLERAELP</sequence>
<name>A0AAD9PU78_ACRCE</name>
<protein>
    <submittedName>
        <fullName evidence="1">Uncharacterized protein</fullName>
    </submittedName>
</protein>
<comment type="caution">
    <text evidence="1">The sequence shown here is derived from an EMBL/GenBank/DDBJ whole genome shotgun (WGS) entry which is preliminary data.</text>
</comment>
<dbReference type="AlphaFoldDB" id="A0AAD9PU78"/>
<evidence type="ECO:0000313" key="1">
    <source>
        <dbReference type="EMBL" id="KAK2549191.1"/>
    </source>
</evidence>
<proteinExistence type="predicted"/>
<reference evidence="1" key="1">
    <citation type="journal article" date="2023" name="G3 (Bethesda)">
        <title>Whole genome assembly and annotation of the endangered Caribbean coral Acropora cervicornis.</title>
        <authorList>
            <person name="Selwyn J.D."/>
            <person name="Vollmer S.V."/>
        </authorList>
    </citation>
    <scope>NUCLEOTIDE SEQUENCE</scope>
    <source>
        <strain evidence="1">K2</strain>
    </source>
</reference>
<dbReference type="Proteomes" id="UP001249851">
    <property type="component" value="Unassembled WGS sequence"/>
</dbReference>
<accession>A0AAD9PU78</accession>
<reference evidence="1" key="2">
    <citation type="journal article" date="2023" name="Science">
        <title>Genomic signatures of disease resistance in endangered staghorn corals.</title>
        <authorList>
            <person name="Vollmer S.V."/>
            <person name="Selwyn J.D."/>
            <person name="Despard B.A."/>
            <person name="Roesel C.L."/>
        </authorList>
    </citation>
    <scope>NUCLEOTIDE SEQUENCE</scope>
    <source>
        <strain evidence="1">K2</strain>
    </source>
</reference>
<evidence type="ECO:0000313" key="2">
    <source>
        <dbReference type="Proteomes" id="UP001249851"/>
    </source>
</evidence>
<dbReference type="EMBL" id="JARQWQ010000130">
    <property type="protein sequence ID" value="KAK2549191.1"/>
    <property type="molecule type" value="Genomic_DNA"/>
</dbReference>
<gene>
    <name evidence="1" type="ORF">P5673_030413</name>
</gene>
<keyword evidence="2" id="KW-1185">Reference proteome</keyword>
<organism evidence="1 2">
    <name type="scientific">Acropora cervicornis</name>
    <name type="common">Staghorn coral</name>
    <dbReference type="NCBI Taxonomy" id="6130"/>
    <lineage>
        <taxon>Eukaryota</taxon>
        <taxon>Metazoa</taxon>
        <taxon>Cnidaria</taxon>
        <taxon>Anthozoa</taxon>
        <taxon>Hexacorallia</taxon>
        <taxon>Scleractinia</taxon>
        <taxon>Astrocoeniina</taxon>
        <taxon>Acroporidae</taxon>
        <taxon>Acropora</taxon>
    </lineage>
</organism>